<dbReference type="PANTHER" id="PTHR43792:SF1">
    <property type="entry name" value="N-ACETYLTRANSFERASE DOMAIN-CONTAINING PROTEIN"/>
    <property type="match status" value="1"/>
</dbReference>
<dbReference type="PANTHER" id="PTHR43792">
    <property type="entry name" value="GNAT FAMILY, PUTATIVE (AFU_ORTHOLOGUE AFUA_3G00765)-RELATED-RELATED"/>
    <property type="match status" value="1"/>
</dbReference>
<dbReference type="Pfam" id="PF13302">
    <property type="entry name" value="Acetyltransf_3"/>
    <property type="match status" value="1"/>
</dbReference>
<dbReference type="InterPro" id="IPR051531">
    <property type="entry name" value="N-acetyltransferase"/>
</dbReference>
<proteinExistence type="predicted"/>
<dbReference type="Gene3D" id="3.40.630.30">
    <property type="match status" value="1"/>
</dbReference>
<evidence type="ECO:0000313" key="4">
    <source>
        <dbReference type="Proteomes" id="UP000306985"/>
    </source>
</evidence>
<dbReference type="OrthoDB" id="9796171at2"/>
<dbReference type="InterPro" id="IPR016181">
    <property type="entry name" value="Acyl_CoA_acyltransferase"/>
</dbReference>
<gene>
    <name evidence="3" type="ORF">FDO65_01820</name>
</gene>
<comment type="caution">
    <text evidence="3">The sequence shown here is derived from an EMBL/GenBank/DDBJ whole genome shotgun (WGS) entry which is preliminary data.</text>
</comment>
<dbReference type="EMBL" id="SZZH01000001">
    <property type="protein sequence ID" value="TKV60471.1"/>
    <property type="molecule type" value="Genomic_DNA"/>
</dbReference>
<evidence type="ECO:0000256" key="1">
    <source>
        <dbReference type="SAM" id="MobiDB-lite"/>
    </source>
</evidence>
<name>A0A4U6QJJ6_9ACTN</name>
<dbReference type="AlphaFoldDB" id="A0A4U6QJJ6"/>
<evidence type="ECO:0000259" key="2">
    <source>
        <dbReference type="PROSITE" id="PS51186"/>
    </source>
</evidence>
<reference evidence="3 4" key="1">
    <citation type="submission" date="2019-05" db="EMBL/GenBank/DDBJ databases">
        <title>Nakamurella sp. N5BH11, whole genome shotgun sequence.</title>
        <authorList>
            <person name="Tuo L."/>
        </authorList>
    </citation>
    <scope>NUCLEOTIDE SEQUENCE [LARGE SCALE GENOMIC DNA]</scope>
    <source>
        <strain evidence="3 4">N5BH11</strain>
    </source>
</reference>
<dbReference type="InterPro" id="IPR000182">
    <property type="entry name" value="GNAT_dom"/>
</dbReference>
<dbReference type="GO" id="GO:0016747">
    <property type="term" value="F:acyltransferase activity, transferring groups other than amino-acyl groups"/>
    <property type="evidence" value="ECO:0007669"/>
    <property type="project" value="InterPro"/>
</dbReference>
<feature type="domain" description="N-acetyltransferase" evidence="2">
    <location>
        <begin position="11"/>
        <end position="173"/>
    </location>
</feature>
<keyword evidence="3" id="KW-0808">Transferase</keyword>
<protein>
    <submittedName>
        <fullName evidence="3">GNAT family N-acetyltransferase</fullName>
    </submittedName>
</protein>
<dbReference type="PROSITE" id="PS51186">
    <property type="entry name" value="GNAT"/>
    <property type="match status" value="1"/>
</dbReference>
<sequence length="215" mass="23829">MKPAELRTARLLLRPWRPDDADLLFDIVRRPEVNGWLGSSQRSWTRERVLEGIAADARDTGLERRWAIVPDEVGQPVGSAMIERFPPLLDETGDVHLGWYLHPDAQGHGWVSEAAAALLAHALAAGEPRVWAVMWPHNTASAAVARRIGLTDLGRHVEPWFGTVRYPLGRLFCHWRPGAEHPMAVHARLVAGVELADRDDEPPVGPDGARYPGPP</sequence>
<accession>A0A4U6QJJ6</accession>
<evidence type="ECO:0000313" key="3">
    <source>
        <dbReference type="EMBL" id="TKV60471.1"/>
    </source>
</evidence>
<organism evidence="3 4">
    <name type="scientific">Nakamurella flava</name>
    <dbReference type="NCBI Taxonomy" id="2576308"/>
    <lineage>
        <taxon>Bacteria</taxon>
        <taxon>Bacillati</taxon>
        <taxon>Actinomycetota</taxon>
        <taxon>Actinomycetes</taxon>
        <taxon>Nakamurellales</taxon>
        <taxon>Nakamurellaceae</taxon>
        <taxon>Nakamurella</taxon>
    </lineage>
</organism>
<dbReference type="Proteomes" id="UP000306985">
    <property type="component" value="Unassembled WGS sequence"/>
</dbReference>
<dbReference type="SUPFAM" id="SSF55729">
    <property type="entry name" value="Acyl-CoA N-acyltransferases (Nat)"/>
    <property type="match status" value="1"/>
</dbReference>
<feature type="region of interest" description="Disordered" evidence="1">
    <location>
        <begin position="196"/>
        <end position="215"/>
    </location>
</feature>
<keyword evidence="4" id="KW-1185">Reference proteome</keyword>
<dbReference type="RefSeq" id="WP_137447775.1">
    <property type="nucleotide sequence ID" value="NZ_SZZH01000001.1"/>
</dbReference>